<sequence>MVTKTMSNIELLQTLRGFNKPYFTVADLEKILGMGRNSLYVTLNRLVEGGVLVRLRRGAYQPEFQSLGLEKVANELYYPSYLSFESALSRYGILSQIPYSLTFATTRRSKKLTLTGREVEYRQLKEDYFFGYTLENGLYIAEPEKAVLDQLYMLTKGRATSDISEWSLVGLKKSKFLQYSKSFPKTVQDRAKKLTPRFGKYIATLEEKESFLSS</sequence>
<gene>
    <name evidence="2" type="ORF">HKBW3S09_00089</name>
    <name evidence="3" type="ORF">HKBW3S25_00134</name>
    <name evidence="4" type="ORF">HKBW3S34_01507</name>
    <name evidence="5" type="ORF">HKBW3S42_00428</name>
    <name evidence="6" type="ORF">HKBW3S44_01564</name>
    <name evidence="7" type="ORF">HKBW3S47_01716</name>
</gene>
<accession>A0A6V8PE81</accession>
<name>A0A6V8PE81_9ACTN</name>
<dbReference type="Proteomes" id="UP000568877">
    <property type="component" value="Unassembled WGS sequence"/>
</dbReference>
<dbReference type="Proteomes" id="UP000588083">
    <property type="component" value="Unassembled WGS sequence"/>
</dbReference>
<reference evidence="8 9" key="1">
    <citation type="journal article" date="2020" name="Front. Microbiol.">
        <title>Single-cell genomics of novel Actinobacteria with the Wood-Ljungdahl pathway discovered in a serpentinizing system.</title>
        <authorList>
            <person name="Merino N."/>
            <person name="Kawai M."/>
            <person name="Boyd E.S."/>
            <person name="Colman D.R."/>
            <person name="McGlynn S.E."/>
            <person name="Nealson K.H."/>
            <person name="Kurokawa K."/>
            <person name="Hongoh Y."/>
        </authorList>
    </citation>
    <scope>NUCLEOTIDE SEQUENCE [LARGE SCALE GENOMIC DNA]</scope>
    <source>
        <strain evidence="2 12">S09_30</strain>
        <strain evidence="3 8">S25</strain>
        <strain evidence="4 13">S34</strain>
        <strain evidence="5 10">S42</strain>
        <strain evidence="6 9">S44</strain>
        <strain evidence="7 11">S47</strain>
    </source>
</reference>
<dbReference type="AlphaFoldDB" id="A0A6V8PE81"/>
<evidence type="ECO:0000313" key="6">
    <source>
        <dbReference type="EMBL" id="GFP37884.1"/>
    </source>
</evidence>
<dbReference type="Proteomes" id="UP000561271">
    <property type="component" value="Unassembled WGS sequence"/>
</dbReference>
<dbReference type="EMBL" id="BLSD01000126">
    <property type="protein sequence ID" value="GFP40019.1"/>
    <property type="molecule type" value="Genomic_DNA"/>
</dbReference>
<evidence type="ECO:0000313" key="3">
    <source>
        <dbReference type="EMBL" id="GFP24697.1"/>
    </source>
</evidence>
<evidence type="ECO:0000313" key="9">
    <source>
        <dbReference type="Proteomes" id="UP000561271"/>
    </source>
</evidence>
<proteinExistence type="predicted"/>
<dbReference type="Proteomes" id="UP000543224">
    <property type="component" value="Unassembled WGS sequence"/>
</dbReference>
<protein>
    <recommendedName>
        <fullName evidence="1">AbiEi antitoxin N-terminal domain-containing protein</fullName>
    </recommendedName>
</protein>
<dbReference type="Proteomes" id="UP000569018">
    <property type="component" value="Unassembled WGS sequence"/>
</dbReference>
<evidence type="ECO:0000313" key="10">
    <source>
        <dbReference type="Proteomes" id="UP000568877"/>
    </source>
</evidence>
<dbReference type="RefSeq" id="WP_176232014.1">
    <property type="nucleotide sequence ID" value="NZ_BLRU01000057.1"/>
</dbReference>
<evidence type="ECO:0000313" key="8">
    <source>
        <dbReference type="Proteomes" id="UP000543224"/>
    </source>
</evidence>
<dbReference type="SUPFAM" id="SSF46785">
    <property type="entry name" value="Winged helix' DNA-binding domain"/>
    <property type="match status" value="1"/>
</dbReference>
<evidence type="ECO:0000259" key="1">
    <source>
        <dbReference type="Pfam" id="PF13338"/>
    </source>
</evidence>
<comment type="caution">
    <text evidence="4">The sequence shown here is derived from an EMBL/GenBank/DDBJ whole genome shotgun (WGS) entry which is preliminary data.</text>
</comment>
<dbReference type="InterPro" id="IPR036390">
    <property type="entry name" value="WH_DNA-bd_sf"/>
</dbReference>
<evidence type="ECO:0000313" key="5">
    <source>
        <dbReference type="EMBL" id="GFP32123.1"/>
    </source>
</evidence>
<dbReference type="Pfam" id="PF13338">
    <property type="entry name" value="AbiEi_4"/>
    <property type="match status" value="1"/>
</dbReference>
<organism evidence="4 13">
    <name type="scientific">Candidatus Hakubella thermalkaliphila</name>
    <dbReference type="NCBI Taxonomy" id="2754717"/>
    <lineage>
        <taxon>Bacteria</taxon>
        <taxon>Bacillati</taxon>
        <taxon>Actinomycetota</taxon>
        <taxon>Actinomycetota incertae sedis</taxon>
        <taxon>Candidatus Hakubellales</taxon>
        <taxon>Candidatus Hakubellaceae</taxon>
        <taxon>Candidatus Hakubella</taxon>
    </lineage>
</organism>
<dbReference type="EMBL" id="BLSC01000205">
    <property type="protein sequence ID" value="GFP37884.1"/>
    <property type="molecule type" value="Genomic_DNA"/>
</dbReference>
<evidence type="ECO:0000313" key="7">
    <source>
        <dbReference type="EMBL" id="GFP40019.1"/>
    </source>
</evidence>
<dbReference type="EMBL" id="BLSA01000035">
    <property type="protein sequence ID" value="GFP32123.1"/>
    <property type="molecule type" value="Genomic_DNA"/>
</dbReference>
<dbReference type="InterPro" id="IPR025159">
    <property type="entry name" value="AbiEi_N"/>
</dbReference>
<keyword evidence="13" id="KW-1185">Reference proteome</keyword>
<dbReference type="Proteomes" id="UP000585609">
    <property type="component" value="Unassembled WGS sequence"/>
</dbReference>
<feature type="domain" description="AbiEi antitoxin N-terminal" evidence="1">
    <location>
        <begin position="11"/>
        <end position="61"/>
    </location>
</feature>
<evidence type="ECO:0000313" key="12">
    <source>
        <dbReference type="Proteomes" id="UP000585609"/>
    </source>
</evidence>
<evidence type="ECO:0000313" key="4">
    <source>
        <dbReference type="EMBL" id="GFP30587.1"/>
    </source>
</evidence>
<dbReference type="EMBL" id="BLRZ01000079">
    <property type="protein sequence ID" value="GFP30587.1"/>
    <property type="molecule type" value="Genomic_DNA"/>
</dbReference>
<dbReference type="EMBL" id="BLRX01000008">
    <property type="protein sequence ID" value="GFP24697.1"/>
    <property type="molecule type" value="Genomic_DNA"/>
</dbReference>
<evidence type="ECO:0000313" key="11">
    <source>
        <dbReference type="Proteomes" id="UP000569018"/>
    </source>
</evidence>
<evidence type="ECO:0000313" key="13">
    <source>
        <dbReference type="Proteomes" id="UP000588083"/>
    </source>
</evidence>
<evidence type="ECO:0000313" key="2">
    <source>
        <dbReference type="EMBL" id="GFP22621.1"/>
    </source>
</evidence>
<dbReference type="EMBL" id="BLRW01000006">
    <property type="protein sequence ID" value="GFP22621.1"/>
    <property type="molecule type" value="Genomic_DNA"/>
</dbReference>